<dbReference type="RefSeq" id="WP_257311404.1">
    <property type="nucleotide sequence ID" value="NZ_JANFDG010000001.1"/>
</dbReference>
<evidence type="ECO:0000256" key="1">
    <source>
        <dbReference type="SAM" id="Phobius"/>
    </source>
</evidence>
<keyword evidence="1" id="KW-0812">Transmembrane</keyword>
<organism evidence="2 3">
    <name type="scientific">Shinella pollutisoli</name>
    <dbReference type="NCBI Taxonomy" id="2250594"/>
    <lineage>
        <taxon>Bacteria</taxon>
        <taxon>Pseudomonadati</taxon>
        <taxon>Pseudomonadota</taxon>
        <taxon>Alphaproteobacteria</taxon>
        <taxon>Hyphomicrobiales</taxon>
        <taxon>Rhizobiaceae</taxon>
        <taxon>Shinella</taxon>
    </lineage>
</organism>
<evidence type="ECO:0000313" key="2">
    <source>
        <dbReference type="EMBL" id="MFC3073301.1"/>
    </source>
</evidence>
<proteinExistence type="predicted"/>
<name>A0ABV7DEC3_9HYPH</name>
<sequence length="93" mass="9907">MEKPELTPEEARKDHWRMLRFMALNAALGSLVGAATAAAVILLDVGGIGTRIAHAANPVMPVLLLVVPFASLFGGAATASAILMMPYEKKYRD</sequence>
<feature type="transmembrane region" description="Helical" evidence="1">
    <location>
        <begin position="21"/>
        <end position="42"/>
    </location>
</feature>
<feature type="transmembrane region" description="Helical" evidence="1">
    <location>
        <begin position="62"/>
        <end position="85"/>
    </location>
</feature>
<dbReference type="Proteomes" id="UP001595377">
    <property type="component" value="Unassembled WGS sequence"/>
</dbReference>
<dbReference type="EMBL" id="JBHRSP010000015">
    <property type="protein sequence ID" value="MFC3073301.1"/>
    <property type="molecule type" value="Genomic_DNA"/>
</dbReference>
<keyword evidence="3" id="KW-1185">Reference proteome</keyword>
<reference evidence="3" key="1">
    <citation type="journal article" date="2019" name="Int. J. Syst. Evol. Microbiol.">
        <title>The Global Catalogue of Microorganisms (GCM) 10K type strain sequencing project: providing services to taxonomists for standard genome sequencing and annotation.</title>
        <authorList>
            <consortium name="The Broad Institute Genomics Platform"/>
            <consortium name="The Broad Institute Genome Sequencing Center for Infectious Disease"/>
            <person name="Wu L."/>
            <person name="Ma J."/>
        </authorList>
    </citation>
    <scope>NUCLEOTIDE SEQUENCE [LARGE SCALE GENOMIC DNA]</scope>
    <source>
        <strain evidence="3">KCTC 52677</strain>
    </source>
</reference>
<keyword evidence="1" id="KW-0472">Membrane</keyword>
<evidence type="ECO:0000313" key="3">
    <source>
        <dbReference type="Proteomes" id="UP001595377"/>
    </source>
</evidence>
<accession>A0ABV7DEC3</accession>
<comment type="caution">
    <text evidence="2">The sequence shown here is derived from an EMBL/GenBank/DDBJ whole genome shotgun (WGS) entry which is preliminary data.</text>
</comment>
<protein>
    <submittedName>
        <fullName evidence="2">Uncharacterized protein</fullName>
    </submittedName>
</protein>
<keyword evidence="1" id="KW-1133">Transmembrane helix</keyword>
<gene>
    <name evidence="2" type="ORF">ACFOHH_09325</name>
</gene>